<dbReference type="SUPFAM" id="SSF52540">
    <property type="entry name" value="P-loop containing nucleoside triphosphate hydrolases"/>
    <property type="match status" value="1"/>
</dbReference>
<name>A0A5B9EAG5_9BACT</name>
<dbReference type="RefSeq" id="WP_147647317.1">
    <property type="nucleotide sequence ID" value="NZ_CP042806.1"/>
</dbReference>
<accession>A0A5B9EAG5</accession>
<dbReference type="PANTHER" id="PTHR32309:SF13">
    <property type="entry name" value="FERRIC ENTEROBACTIN TRANSPORT PROTEIN FEPE"/>
    <property type="match status" value="1"/>
</dbReference>
<evidence type="ECO:0000313" key="3">
    <source>
        <dbReference type="Proteomes" id="UP000321820"/>
    </source>
</evidence>
<keyword evidence="2" id="KW-0808">Transferase</keyword>
<dbReference type="InterPro" id="IPR050445">
    <property type="entry name" value="Bact_polysacc_biosynth/exp"/>
</dbReference>
<dbReference type="InterPro" id="IPR027417">
    <property type="entry name" value="P-loop_NTPase"/>
</dbReference>
<dbReference type="OrthoDB" id="121966at2"/>
<dbReference type="GO" id="GO:0004713">
    <property type="term" value="F:protein tyrosine kinase activity"/>
    <property type="evidence" value="ECO:0007669"/>
    <property type="project" value="TreeGrafter"/>
</dbReference>
<dbReference type="Gene3D" id="3.40.50.300">
    <property type="entry name" value="P-loop containing nucleotide triphosphate hydrolases"/>
    <property type="match status" value="1"/>
</dbReference>
<evidence type="ECO:0000256" key="1">
    <source>
        <dbReference type="SAM" id="MobiDB-lite"/>
    </source>
</evidence>
<dbReference type="KEGG" id="talb:FTW19_09045"/>
<dbReference type="AlphaFoldDB" id="A0A5B9EAG5"/>
<dbReference type="GO" id="GO:0005886">
    <property type="term" value="C:plasma membrane"/>
    <property type="evidence" value="ECO:0007669"/>
    <property type="project" value="TreeGrafter"/>
</dbReference>
<reference evidence="2 3" key="1">
    <citation type="submission" date="2019-08" db="EMBL/GenBank/DDBJ databases">
        <title>Complete genome sequence of Terriglobus albidus strain ORNL.</title>
        <authorList>
            <person name="Podar M."/>
        </authorList>
    </citation>
    <scope>NUCLEOTIDE SEQUENCE [LARGE SCALE GENOMIC DNA]</scope>
    <source>
        <strain evidence="2 3">ORNL</strain>
    </source>
</reference>
<evidence type="ECO:0000313" key="2">
    <source>
        <dbReference type="EMBL" id="QEE28125.1"/>
    </source>
</evidence>
<protein>
    <submittedName>
        <fullName evidence="2">CpsD/CapB family tyrosine-protein kinase</fullName>
    </submittedName>
</protein>
<gene>
    <name evidence="2" type="ORF">FTW19_09045</name>
</gene>
<organism evidence="2 3">
    <name type="scientific">Terriglobus albidus</name>
    <dbReference type="NCBI Taxonomy" id="1592106"/>
    <lineage>
        <taxon>Bacteria</taxon>
        <taxon>Pseudomonadati</taxon>
        <taxon>Acidobacteriota</taxon>
        <taxon>Terriglobia</taxon>
        <taxon>Terriglobales</taxon>
        <taxon>Acidobacteriaceae</taxon>
        <taxon>Terriglobus</taxon>
    </lineage>
</organism>
<sequence length="221" mass="24377">MKIILDHPETAEWAASADGVSRSVYQTLLYTILQKPREQDSGVVIALSSSNTGGGVTYVARALLQELSSSDLSSVAGINLSFLRKLHEPTVEAIRSSVARSGNHSKEDYGDDTVDSPRPLVLSERRSPWDCSWRYRRDCIELLRSEFDYTIIDCPSLDQSGDLFSIAPFVDGVILVAEANRTLRHQPRQAEQAITAAGGTVLGYILNKQTSEVPRWLSPRA</sequence>
<keyword evidence="2" id="KW-0418">Kinase</keyword>
<dbReference type="EMBL" id="CP042806">
    <property type="protein sequence ID" value="QEE28125.1"/>
    <property type="molecule type" value="Genomic_DNA"/>
</dbReference>
<dbReference type="Proteomes" id="UP000321820">
    <property type="component" value="Chromosome"/>
</dbReference>
<proteinExistence type="predicted"/>
<keyword evidence="3" id="KW-1185">Reference proteome</keyword>
<feature type="region of interest" description="Disordered" evidence="1">
    <location>
        <begin position="97"/>
        <end position="117"/>
    </location>
</feature>
<dbReference type="PANTHER" id="PTHR32309">
    <property type="entry name" value="TYROSINE-PROTEIN KINASE"/>
    <property type="match status" value="1"/>
</dbReference>